<dbReference type="CDD" id="cd05466">
    <property type="entry name" value="PBP2_LTTR_substrate"/>
    <property type="match status" value="1"/>
</dbReference>
<dbReference type="Pfam" id="PF03466">
    <property type="entry name" value="LysR_substrate"/>
    <property type="match status" value="1"/>
</dbReference>
<dbReference type="Gene3D" id="3.40.190.10">
    <property type="entry name" value="Periplasmic binding protein-like II"/>
    <property type="match status" value="2"/>
</dbReference>
<dbReference type="PANTHER" id="PTHR30126">
    <property type="entry name" value="HTH-TYPE TRANSCRIPTIONAL REGULATOR"/>
    <property type="match status" value="1"/>
</dbReference>
<dbReference type="EMBL" id="JAAQTO010000004">
    <property type="protein sequence ID" value="NIC04143.1"/>
    <property type="molecule type" value="Genomic_DNA"/>
</dbReference>
<evidence type="ECO:0000313" key="7">
    <source>
        <dbReference type="Proteomes" id="UP001318321"/>
    </source>
</evidence>
<evidence type="ECO:0000256" key="2">
    <source>
        <dbReference type="ARBA" id="ARBA00023015"/>
    </source>
</evidence>
<dbReference type="InterPro" id="IPR036388">
    <property type="entry name" value="WH-like_DNA-bd_sf"/>
</dbReference>
<comment type="caution">
    <text evidence="6">The sequence shown here is derived from an EMBL/GenBank/DDBJ whole genome shotgun (WGS) entry which is preliminary data.</text>
</comment>
<dbReference type="SUPFAM" id="SSF53850">
    <property type="entry name" value="Periplasmic binding protein-like II"/>
    <property type="match status" value="1"/>
</dbReference>
<gene>
    <name evidence="6" type="ORF">HBJ55_01700</name>
</gene>
<dbReference type="InterPro" id="IPR036390">
    <property type="entry name" value="WH_DNA-bd_sf"/>
</dbReference>
<organism evidence="6 7">
    <name type="scientific">Billgrantia bachuensis</name>
    <dbReference type="NCBI Taxonomy" id="2717286"/>
    <lineage>
        <taxon>Bacteria</taxon>
        <taxon>Pseudomonadati</taxon>
        <taxon>Pseudomonadota</taxon>
        <taxon>Gammaproteobacteria</taxon>
        <taxon>Oceanospirillales</taxon>
        <taxon>Halomonadaceae</taxon>
        <taxon>Billgrantia</taxon>
    </lineage>
</organism>
<protein>
    <submittedName>
        <fullName evidence="6">LysR family transcriptional regulator</fullName>
    </submittedName>
</protein>
<dbReference type="InterPro" id="IPR005119">
    <property type="entry name" value="LysR_subst-bd"/>
</dbReference>
<evidence type="ECO:0000256" key="3">
    <source>
        <dbReference type="ARBA" id="ARBA00023125"/>
    </source>
</evidence>
<keyword evidence="4" id="KW-0804">Transcription</keyword>
<dbReference type="Proteomes" id="UP001318321">
    <property type="component" value="Unassembled WGS sequence"/>
</dbReference>
<feature type="domain" description="HTH lysR-type" evidence="5">
    <location>
        <begin position="1"/>
        <end position="58"/>
    </location>
</feature>
<keyword evidence="2" id="KW-0805">Transcription regulation</keyword>
<keyword evidence="7" id="KW-1185">Reference proteome</keyword>
<proteinExistence type="inferred from homology"/>
<evidence type="ECO:0000313" key="6">
    <source>
        <dbReference type="EMBL" id="NIC04143.1"/>
    </source>
</evidence>
<dbReference type="RefSeq" id="WP_167110410.1">
    <property type="nucleotide sequence ID" value="NZ_JAAQTO010000004.1"/>
</dbReference>
<dbReference type="InterPro" id="IPR000847">
    <property type="entry name" value="LysR_HTH_N"/>
</dbReference>
<sequence>MNFRSLETFVWIARLGSFRAAAQRLYTSQPSVSARISGLEDELGVELFERTGRRVVLTAKGRELLAYAERLLHLHGEMLQVVAKAECLQGSIRLGVAETIAYTWLPRLIERVSEAYPAINLELDIDISVNLADKLANHDIDIAFLMGKVNQPGFTNEDLCRYSLVWVASPKLAIPTGPVTLAELAKWPIITYPRRSEPYTVIRSLVDPMNHSTRIHSSSSLSTIIRMALDGIGVSALPREIVSQELESGTLRQFSVEAALPDLAFNVAYSTAPGANVVRAVAELSLQTASRGGFRPSRHSDVATDPKT</sequence>
<accession>A0ABX0PM05</accession>
<evidence type="ECO:0000259" key="5">
    <source>
        <dbReference type="PROSITE" id="PS50931"/>
    </source>
</evidence>
<dbReference type="SUPFAM" id="SSF46785">
    <property type="entry name" value="Winged helix' DNA-binding domain"/>
    <property type="match status" value="1"/>
</dbReference>
<dbReference type="PRINTS" id="PR00039">
    <property type="entry name" value="HTHLYSR"/>
</dbReference>
<evidence type="ECO:0000256" key="1">
    <source>
        <dbReference type="ARBA" id="ARBA00009437"/>
    </source>
</evidence>
<reference evidence="6 7" key="1">
    <citation type="submission" date="2020-03" db="EMBL/GenBank/DDBJ databases">
        <title>Identification of Halomonas strains.</title>
        <authorList>
            <person name="Xiao Z."/>
            <person name="Dong F."/>
            <person name="Wang Z."/>
            <person name="Zhao J.-Y."/>
        </authorList>
    </citation>
    <scope>NUCLEOTIDE SEQUENCE [LARGE SCALE GENOMIC DNA]</scope>
    <source>
        <strain evidence="6 7">DX6</strain>
    </source>
</reference>
<name>A0ABX0PM05_9GAMM</name>
<comment type="similarity">
    <text evidence="1">Belongs to the LysR transcriptional regulatory family.</text>
</comment>
<keyword evidence="3" id="KW-0238">DNA-binding</keyword>
<dbReference type="Pfam" id="PF00126">
    <property type="entry name" value="HTH_1"/>
    <property type="match status" value="1"/>
</dbReference>
<dbReference type="PANTHER" id="PTHR30126:SF77">
    <property type="entry name" value="TRANSCRIPTIONAL REGULATORY PROTEIN"/>
    <property type="match status" value="1"/>
</dbReference>
<dbReference type="Gene3D" id="1.10.10.10">
    <property type="entry name" value="Winged helix-like DNA-binding domain superfamily/Winged helix DNA-binding domain"/>
    <property type="match status" value="1"/>
</dbReference>
<evidence type="ECO:0000256" key="4">
    <source>
        <dbReference type="ARBA" id="ARBA00023163"/>
    </source>
</evidence>
<dbReference type="PROSITE" id="PS50931">
    <property type="entry name" value="HTH_LYSR"/>
    <property type="match status" value="1"/>
</dbReference>